<organism evidence="4 5">
    <name type="scientific">Candidatus Gottesmanbacteria bacterium GW2011_GWA1_43_11</name>
    <dbReference type="NCBI Taxonomy" id="1618436"/>
    <lineage>
        <taxon>Bacteria</taxon>
        <taxon>Candidatus Gottesmaniibacteriota</taxon>
    </lineage>
</organism>
<dbReference type="PANTHER" id="PTHR44196">
    <property type="entry name" value="DEHYDROGENASE/REDUCTASE SDR FAMILY MEMBER 7B"/>
    <property type="match status" value="1"/>
</dbReference>
<evidence type="ECO:0000313" key="5">
    <source>
        <dbReference type="Proteomes" id="UP000034543"/>
    </source>
</evidence>
<dbReference type="CDD" id="cd05233">
    <property type="entry name" value="SDR_c"/>
    <property type="match status" value="1"/>
</dbReference>
<protein>
    <submittedName>
        <fullName evidence="4">Short-chain dehydrogenase/reductase SDR</fullName>
    </submittedName>
</protein>
<dbReference type="InterPro" id="IPR020904">
    <property type="entry name" value="Sc_DH/Rdtase_CS"/>
</dbReference>
<dbReference type="GO" id="GO:0016020">
    <property type="term" value="C:membrane"/>
    <property type="evidence" value="ECO:0007669"/>
    <property type="project" value="TreeGrafter"/>
</dbReference>
<dbReference type="PANTHER" id="PTHR44196:SF1">
    <property type="entry name" value="DEHYDROGENASE_REDUCTASE SDR FAMILY MEMBER 7B"/>
    <property type="match status" value="1"/>
</dbReference>
<dbReference type="Gene3D" id="3.40.50.720">
    <property type="entry name" value="NAD(P)-binding Rossmann-like Domain"/>
    <property type="match status" value="1"/>
</dbReference>
<dbReference type="PRINTS" id="PR00080">
    <property type="entry name" value="SDRFAMILY"/>
</dbReference>
<dbReference type="EMBL" id="LCFB01000050">
    <property type="protein sequence ID" value="KKS83069.1"/>
    <property type="molecule type" value="Genomic_DNA"/>
</dbReference>
<dbReference type="PROSITE" id="PS00061">
    <property type="entry name" value="ADH_SHORT"/>
    <property type="match status" value="1"/>
</dbReference>
<dbReference type="Proteomes" id="UP000034543">
    <property type="component" value="Unassembled WGS sequence"/>
</dbReference>
<dbReference type="PRINTS" id="PR00081">
    <property type="entry name" value="GDHRDH"/>
</dbReference>
<dbReference type="AlphaFoldDB" id="A0A0G1CCC5"/>
<name>A0A0G1CCC5_9BACT</name>
<evidence type="ECO:0000256" key="3">
    <source>
        <dbReference type="RuleBase" id="RU000363"/>
    </source>
</evidence>
<accession>A0A0G1CCC5</accession>
<dbReference type="GO" id="GO:0016491">
    <property type="term" value="F:oxidoreductase activity"/>
    <property type="evidence" value="ECO:0007669"/>
    <property type="project" value="UniProtKB-KW"/>
</dbReference>
<evidence type="ECO:0000256" key="1">
    <source>
        <dbReference type="ARBA" id="ARBA00006484"/>
    </source>
</evidence>
<comment type="caution">
    <text evidence="4">The sequence shown here is derived from an EMBL/GenBank/DDBJ whole genome shotgun (WGS) entry which is preliminary data.</text>
</comment>
<dbReference type="STRING" id="1618436.UV59_C0050G0004"/>
<evidence type="ECO:0000313" key="4">
    <source>
        <dbReference type="EMBL" id="KKS83069.1"/>
    </source>
</evidence>
<gene>
    <name evidence="4" type="ORF">UV59_C0050G0004</name>
</gene>
<dbReference type="Pfam" id="PF00106">
    <property type="entry name" value="adh_short"/>
    <property type="match status" value="1"/>
</dbReference>
<reference evidence="4 5" key="1">
    <citation type="journal article" date="2015" name="Nature">
        <title>rRNA introns, odd ribosomes, and small enigmatic genomes across a large radiation of phyla.</title>
        <authorList>
            <person name="Brown C.T."/>
            <person name="Hug L.A."/>
            <person name="Thomas B.C."/>
            <person name="Sharon I."/>
            <person name="Castelle C.J."/>
            <person name="Singh A."/>
            <person name="Wilkins M.J."/>
            <person name="Williams K.H."/>
            <person name="Banfield J.F."/>
        </authorList>
    </citation>
    <scope>NUCLEOTIDE SEQUENCE [LARGE SCALE GENOMIC DNA]</scope>
</reference>
<dbReference type="InterPro" id="IPR036291">
    <property type="entry name" value="NAD(P)-bd_dom_sf"/>
</dbReference>
<proteinExistence type="inferred from homology"/>
<keyword evidence="2" id="KW-0560">Oxidoreductase</keyword>
<dbReference type="InterPro" id="IPR002347">
    <property type="entry name" value="SDR_fam"/>
</dbReference>
<sequence length="240" mass="27070">MNNYQQISQQDKIALITGAGRGIGLAVANRFAPIYRLILVTKTEISATRLRKMFPTSYVYTVDLVQSTKVIDFVKQITKTVPHLDVLINNVGIYYAGAFEKTTLQELDDMYALHIKLPLLLIQKFLPLLKKSSQKQIINISSAANIARLPTEGAYTATKAGLTALSDILQLELQRYSIRISTIHPWTVNTKNFDHGEDFLQPEDIADIIEFIITRKKHCQILNVEASGSKDWRGAWPPWA</sequence>
<evidence type="ECO:0000256" key="2">
    <source>
        <dbReference type="ARBA" id="ARBA00023002"/>
    </source>
</evidence>
<comment type="similarity">
    <text evidence="1 3">Belongs to the short-chain dehydrogenases/reductases (SDR) family.</text>
</comment>
<dbReference type="SUPFAM" id="SSF51735">
    <property type="entry name" value="NAD(P)-binding Rossmann-fold domains"/>
    <property type="match status" value="1"/>
</dbReference>